<gene>
    <name evidence="1" type="ORF">H7A79_1968</name>
</gene>
<protein>
    <submittedName>
        <fullName evidence="1">Binding-protein-dependent transport system inner membrane component family protein</fullName>
    </submittedName>
</protein>
<name>A0ACD0ZNY3_9NEIS</name>
<organism evidence="1 2">
    <name type="scientific">Neisseria musculi</name>
    <dbReference type="NCBI Taxonomy" id="1815583"/>
    <lineage>
        <taxon>Bacteria</taxon>
        <taxon>Pseudomonadati</taxon>
        <taxon>Pseudomonadota</taxon>
        <taxon>Betaproteobacteria</taxon>
        <taxon>Neisseriales</taxon>
        <taxon>Neisseriaceae</taxon>
        <taxon>Neisseria</taxon>
    </lineage>
</organism>
<accession>A0ACD0ZNY3</accession>
<reference evidence="1" key="1">
    <citation type="submission" date="2024-06" db="EMBL/GenBank/DDBJ databases">
        <title>Complete Genome Sequence of mouse commensal type strain Neisseria musculi.</title>
        <authorList>
            <person name="Thapa E."/>
            <person name="Aluvathingal J."/>
            <person name="Nadendla S."/>
            <person name="Mehta A."/>
            <person name="Tettelin H."/>
            <person name="Weyand N.J."/>
        </authorList>
    </citation>
    <scope>NUCLEOTIDE SEQUENCE</scope>
    <source>
        <strain evidence="1">NW831</strain>
    </source>
</reference>
<evidence type="ECO:0000313" key="2">
    <source>
        <dbReference type="Proteomes" id="UP000516412"/>
    </source>
</evidence>
<evidence type="ECO:0000313" key="1">
    <source>
        <dbReference type="EMBL" id="QNT59517.2"/>
    </source>
</evidence>
<dbReference type="EMBL" id="CP060414">
    <property type="protein sequence ID" value="QNT59517.2"/>
    <property type="molecule type" value="Genomic_DNA"/>
</dbReference>
<proteinExistence type="predicted"/>
<dbReference type="Proteomes" id="UP000516412">
    <property type="component" value="Chromosome"/>
</dbReference>
<keyword evidence="2" id="KW-1185">Reference proteome</keyword>
<sequence length="552" mass="59839">MCCGGAVTNVKWPFWVFSDSAKGNLLFSFTVPQRFPLRFIAMNLSKPIAALLLVLPLGFLAVMVVAPLFALAFYEGGAAAWQVLQDGYIQWRIGWTTLQAAATCALVLPAGVSAAWVLARLEFRGRLWILRLLMLPFVMPTLVAGMGVLALFGPHGLLWAGWEDTPYLLLYGNVFFNLPVLVRAAYQGLVQVPAARLYTAQTLGANTWQRFWHVERPVLQPWLAGGVCLVFLYCFSGFGLALLLGGSRYATVEVEIYQLIAYELDMAQASVLVWLVLAVTALAGVLYARFSRLTASGRTIRPLPPSPPRTPAAKALLAGSLLLLAVCCALPLVAVWWRAAQAGDAWQVWRLADTLHALWNTLRFTFGAMLSALLLGVLHAALARRAAWVRTLTFLPFMVSPVCVAFGLLLLYPEWTASLPLLVAAYALLAYPFIAKDLLAAWDALPAGYAAAARSLGATPFQTALTVTAPLLLPALRRGLALAAATCVGEFAATLFLSRPEWQTLTTLIYRYLGTAGAENHDSAMVLTAGLMLSALLVFVLLDAADKQEKAV</sequence>